<dbReference type="Pfam" id="PF00752">
    <property type="entry name" value="XPG_N"/>
    <property type="match status" value="1"/>
</dbReference>
<comment type="cofactor">
    <cofactor evidence="1">
        <name>Mg(2+)</name>
        <dbReference type="ChEBI" id="CHEBI:18420"/>
    </cofactor>
    <text evidence="1">Binds 2 magnesium ions per subunit. They probably participate in the reaction catalyzed by the enzyme. May bind an additional third magnesium ion after substrate binding.</text>
</comment>
<evidence type="ECO:0000256" key="1">
    <source>
        <dbReference type="RuleBase" id="RU910737"/>
    </source>
</evidence>
<dbReference type="PRINTS" id="PR00853">
    <property type="entry name" value="XPGRADSUPER"/>
</dbReference>
<dbReference type="PANTHER" id="PTHR11081:SF8">
    <property type="entry name" value="EXONUCLEASE 1"/>
    <property type="match status" value="1"/>
</dbReference>
<dbReference type="Proteomes" id="UP000525078">
    <property type="component" value="Unassembled WGS sequence"/>
</dbReference>
<comment type="caution">
    <text evidence="3">The sequence shown here is derived from an EMBL/GenBank/DDBJ whole genome shotgun (WGS) entry which is preliminary data.</text>
</comment>
<keyword evidence="1" id="KW-0238">DNA-binding</keyword>
<keyword evidence="1" id="KW-0269">Exonuclease</keyword>
<keyword evidence="1" id="KW-0378">Hydrolase</keyword>
<dbReference type="SUPFAM" id="SSF88723">
    <property type="entry name" value="PIN domain-like"/>
    <property type="match status" value="1"/>
</dbReference>
<comment type="similarity">
    <text evidence="1">Belongs to the XPG/RAD2 endonuclease family. EXO1 subfamily.</text>
</comment>
<keyword evidence="1" id="KW-0540">Nuclease</keyword>
<evidence type="ECO:0000313" key="3">
    <source>
        <dbReference type="EMBL" id="KAF4359909.1"/>
    </source>
</evidence>
<feature type="domain" description="XPG N-terminal" evidence="2">
    <location>
        <begin position="1"/>
        <end position="93"/>
    </location>
</feature>
<keyword evidence="1" id="KW-0267">Excision nuclease</keyword>
<dbReference type="GO" id="GO:0017108">
    <property type="term" value="F:5'-flap endonuclease activity"/>
    <property type="evidence" value="ECO:0007669"/>
    <property type="project" value="TreeGrafter"/>
</dbReference>
<evidence type="ECO:0000313" key="4">
    <source>
        <dbReference type="Proteomes" id="UP000525078"/>
    </source>
</evidence>
<keyword evidence="1" id="KW-0460">Magnesium</keyword>
<dbReference type="GO" id="GO:0005634">
    <property type="term" value="C:nucleus"/>
    <property type="evidence" value="ECO:0007669"/>
    <property type="project" value="UniProtKB-SubCell"/>
</dbReference>
<sequence length="197" mass="22352">MKPYIEPIHIKKYAGKRVGIDAYSWLHKGAYSCSMELCLNSDGEKKLRYIDYFMHRINLLRHHKITPVVVFDGGNVPCKSTTEQDRHRRRISNREIAMAKLKEGNVSAATEFFQLSILDDWSLGYTSISGGEDFCIGGHSLNVVFSPNGTLLQLMLLNSLSSQLSCKVFTFRTQQPLLQPNTLIWSITHEECCGSLH</sequence>
<comment type="function">
    <text evidence="1">5'-&gt;3' double-stranded DNA exonuclease which may also possess a cryptic 3'-&gt;5' double-stranded DNA exonuclease activity. Functions in DNA mismatch repair.</text>
</comment>
<evidence type="ECO:0000259" key="2">
    <source>
        <dbReference type="SMART" id="SM00485"/>
    </source>
</evidence>
<protein>
    <recommendedName>
        <fullName evidence="1">Exonuclease 1</fullName>
        <ecNumber evidence="1">3.1.-.-</ecNumber>
    </recommendedName>
</protein>
<name>A0A7J6EQC6_CANSA</name>
<dbReference type="InterPro" id="IPR006084">
    <property type="entry name" value="XPG/Rad2"/>
</dbReference>
<dbReference type="Gene3D" id="3.40.50.1010">
    <property type="entry name" value="5'-nuclease"/>
    <property type="match status" value="1"/>
</dbReference>
<dbReference type="GO" id="GO:0035312">
    <property type="term" value="F:5'-3' DNA exonuclease activity"/>
    <property type="evidence" value="ECO:0007669"/>
    <property type="project" value="UniProtKB-UniRule"/>
</dbReference>
<proteinExistence type="inferred from homology"/>
<dbReference type="InterPro" id="IPR029060">
    <property type="entry name" value="PIN-like_dom_sf"/>
</dbReference>
<dbReference type="GO" id="GO:0046872">
    <property type="term" value="F:metal ion binding"/>
    <property type="evidence" value="ECO:0007669"/>
    <property type="project" value="UniProtKB-UniRule"/>
</dbReference>
<keyword evidence="1" id="KW-0228">DNA excision</keyword>
<dbReference type="PANTHER" id="PTHR11081">
    <property type="entry name" value="FLAP ENDONUCLEASE FAMILY MEMBER"/>
    <property type="match status" value="1"/>
</dbReference>
<dbReference type="GO" id="GO:0003677">
    <property type="term" value="F:DNA binding"/>
    <property type="evidence" value="ECO:0007669"/>
    <property type="project" value="UniProtKB-UniRule"/>
</dbReference>
<dbReference type="AlphaFoldDB" id="A0A7J6EQC6"/>
<keyword evidence="1" id="KW-0479">Metal-binding</keyword>
<keyword evidence="1" id="KW-0227">DNA damage</keyword>
<dbReference type="SMART" id="SM00485">
    <property type="entry name" value="XPGN"/>
    <property type="match status" value="1"/>
</dbReference>
<keyword evidence="1" id="KW-0539">Nucleus</keyword>
<reference evidence="3 4" key="1">
    <citation type="journal article" date="2020" name="bioRxiv">
        <title>Sequence and annotation of 42 cannabis genomes reveals extensive copy number variation in cannabinoid synthesis and pathogen resistance genes.</title>
        <authorList>
            <person name="Mckernan K.J."/>
            <person name="Helbert Y."/>
            <person name="Kane L.T."/>
            <person name="Ebling H."/>
            <person name="Zhang L."/>
            <person name="Liu B."/>
            <person name="Eaton Z."/>
            <person name="Mclaughlin S."/>
            <person name="Kingan S."/>
            <person name="Baybayan P."/>
            <person name="Concepcion G."/>
            <person name="Jordan M."/>
            <person name="Riva A."/>
            <person name="Barbazuk W."/>
            <person name="Harkins T."/>
        </authorList>
    </citation>
    <scope>NUCLEOTIDE SEQUENCE [LARGE SCALE GENOMIC DNA]</scope>
    <source>
        <strain evidence="4">cv. Jamaican Lion 4</strain>
        <tissue evidence="3">Leaf</tissue>
    </source>
</reference>
<dbReference type="InterPro" id="IPR006085">
    <property type="entry name" value="XPG_DNA_repair_N"/>
</dbReference>
<dbReference type="GO" id="GO:0006281">
    <property type="term" value="P:DNA repair"/>
    <property type="evidence" value="ECO:0007669"/>
    <property type="project" value="UniProtKB-UniRule"/>
</dbReference>
<keyword evidence="1" id="KW-0234">DNA repair</keyword>
<dbReference type="EMBL" id="JAATIP010000211">
    <property type="protein sequence ID" value="KAF4359909.1"/>
    <property type="molecule type" value="Genomic_DNA"/>
</dbReference>
<dbReference type="EC" id="3.1.-.-" evidence="1"/>
<comment type="subcellular location">
    <subcellularLocation>
        <location evidence="1">Nucleus</location>
    </subcellularLocation>
</comment>
<accession>A0A7J6EQC6</accession>
<organism evidence="3 4">
    <name type="scientific">Cannabis sativa</name>
    <name type="common">Hemp</name>
    <name type="synonym">Marijuana</name>
    <dbReference type="NCBI Taxonomy" id="3483"/>
    <lineage>
        <taxon>Eukaryota</taxon>
        <taxon>Viridiplantae</taxon>
        <taxon>Streptophyta</taxon>
        <taxon>Embryophyta</taxon>
        <taxon>Tracheophyta</taxon>
        <taxon>Spermatophyta</taxon>
        <taxon>Magnoliopsida</taxon>
        <taxon>eudicotyledons</taxon>
        <taxon>Gunneridae</taxon>
        <taxon>Pentapetalae</taxon>
        <taxon>rosids</taxon>
        <taxon>fabids</taxon>
        <taxon>Rosales</taxon>
        <taxon>Cannabaceae</taxon>
        <taxon>Cannabis</taxon>
    </lineage>
</organism>
<gene>
    <name evidence="3" type="ORF">F8388_008814</name>
</gene>